<comment type="caution">
    <text evidence="1">The sequence shown here is derived from an EMBL/GenBank/DDBJ whole genome shotgun (WGS) entry which is preliminary data.</text>
</comment>
<sequence>MSPAHDKHDMDTGNPVLAAHFARLRESEQLTAPAITRRLAVTETAAVRQWRLPSLPRAAAATAIAATVLVLLWQPAAEDPATIYLSILDQQSWSSDALLDVSEALLPALAPEPDFYQIDINFDLDSYAN</sequence>
<dbReference type="Proteomes" id="UP001143362">
    <property type="component" value="Unassembled WGS sequence"/>
</dbReference>
<accession>A0ABT3TDW4</accession>
<organism evidence="1 2">
    <name type="scientific">Candidatus Litorirhabdus singularis</name>
    <dbReference type="NCBI Taxonomy" id="2518993"/>
    <lineage>
        <taxon>Bacteria</taxon>
        <taxon>Pseudomonadati</taxon>
        <taxon>Pseudomonadota</taxon>
        <taxon>Gammaproteobacteria</taxon>
        <taxon>Cellvibrionales</taxon>
        <taxon>Halieaceae</taxon>
        <taxon>Candidatus Litorirhabdus</taxon>
    </lineage>
</organism>
<keyword evidence="2" id="KW-1185">Reference proteome</keyword>
<evidence type="ECO:0000313" key="1">
    <source>
        <dbReference type="EMBL" id="MCX2980502.1"/>
    </source>
</evidence>
<protein>
    <recommendedName>
        <fullName evidence="3">DUF3619 family protein</fullName>
    </recommendedName>
</protein>
<gene>
    <name evidence="1" type="ORF">EYC98_06390</name>
</gene>
<dbReference type="RefSeq" id="WP_279244479.1">
    <property type="nucleotide sequence ID" value="NZ_SHNN01000001.1"/>
</dbReference>
<proteinExistence type="predicted"/>
<evidence type="ECO:0008006" key="3">
    <source>
        <dbReference type="Google" id="ProtNLM"/>
    </source>
</evidence>
<evidence type="ECO:0000313" key="2">
    <source>
        <dbReference type="Proteomes" id="UP001143362"/>
    </source>
</evidence>
<dbReference type="EMBL" id="SHNN01000001">
    <property type="protein sequence ID" value="MCX2980502.1"/>
    <property type="molecule type" value="Genomic_DNA"/>
</dbReference>
<name>A0ABT3TDW4_9GAMM</name>
<reference evidence="1" key="1">
    <citation type="submission" date="2019-02" db="EMBL/GenBank/DDBJ databases">
        <authorList>
            <person name="Li S.-H."/>
        </authorList>
    </citation>
    <scope>NUCLEOTIDE SEQUENCE</scope>
    <source>
        <strain evidence="1">IMCC14734</strain>
    </source>
</reference>